<feature type="region of interest" description="Disordered" evidence="1">
    <location>
        <begin position="806"/>
        <end position="840"/>
    </location>
</feature>
<dbReference type="InterPro" id="IPR016024">
    <property type="entry name" value="ARM-type_fold"/>
</dbReference>
<feature type="compositionally biased region" description="Low complexity" evidence="1">
    <location>
        <begin position="809"/>
        <end position="840"/>
    </location>
</feature>
<evidence type="ECO:0000313" key="4">
    <source>
        <dbReference type="EMBL" id="WIA22609.1"/>
    </source>
</evidence>
<protein>
    <recommendedName>
        <fullName evidence="6">Importin N-terminal domain-containing protein</fullName>
    </recommendedName>
</protein>
<evidence type="ECO:0000259" key="2">
    <source>
        <dbReference type="Pfam" id="PF08389"/>
    </source>
</evidence>
<organism evidence="4 5">
    <name type="scientific">Tetradesmus obliquus</name>
    <name type="common">Green alga</name>
    <name type="synonym">Acutodesmus obliquus</name>
    <dbReference type="NCBI Taxonomy" id="3088"/>
    <lineage>
        <taxon>Eukaryota</taxon>
        <taxon>Viridiplantae</taxon>
        <taxon>Chlorophyta</taxon>
        <taxon>core chlorophytes</taxon>
        <taxon>Chlorophyceae</taxon>
        <taxon>CS clade</taxon>
        <taxon>Sphaeropleales</taxon>
        <taxon>Scenedesmaceae</taxon>
        <taxon>Tetradesmus</taxon>
    </lineage>
</organism>
<gene>
    <name evidence="4" type="ORF">OEZ85_001035</name>
</gene>
<dbReference type="SUPFAM" id="SSF48371">
    <property type="entry name" value="ARM repeat"/>
    <property type="match status" value="1"/>
</dbReference>
<name>A0ABY8UNR5_TETOB</name>
<feature type="domain" description="Exportin-5 C-terminal" evidence="3">
    <location>
        <begin position="979"/>
        <end position="1114"/>
    </location>
</feature>
<dbReference type="InterPro" id="IPR045478">
    <property type="entry name" value="Exportin-5_C"/>
</dbReference>
<dbReference type="PANTHER" id="PTHR11223">
    <property type="entry name" value="EXPORTIN 1/5"/>
    <property type="match status" value="1"/>
</dbReference>
<sequence length="1156" mass="124880">MQNIQAQAQQLAESIVQATAITHNVGSTPQQRAEAVSFFEQLKHGEIHSTVYAAAVLTGNEYALEVQMSAYTLLQILVRNRWAELSADEHQKITQLAYQHMKDVGHLGQQAAWPLKSKSAMLLAAVARQQGPEAYSALLPQLIASAAEGPMQAEISCMVLQFVSEDLTQFEERGGEWKRNFLSALLTSVEQVLPFIVRLLQESFQAGSSAAQAGNAEAARQHAGVVSAALGVLGGFVEWVPMGRLCGGSVVEACSFFLGVHDFRDAALAVVKQIVGRKPNKDPGEVEAYAATMAKVGDALTAAAAGLLATPNAQEELGAEGGSEERIWVLRAAEELGAEGGSEEYGRRFCGVVASFADAHWLQMSGVAQQHLLLRHMLEFTRHQHLPLATVTLSFWGSLVREAGAVPGPAKASPMQSPRGEGLGQAAAAAAGSGAGAAAAAVVKSQLIPPECCQLLVQGLAEQLVRLPVRFDPEGEVPLWADSAADYKEAVGQFRSQAKLVVRAAAKLAPSPVLGSVAAFLQAGLQTAATSNSAFTTAAAGGDASQTLQQQRALQRQLQQGHMALEADVILLESVLPSLCDASLVITAAGLKEGLTALLQQLMAQRYREPLLVTLHARGLESFSKLIPLAPELLVPLLTTSFECMAAVPLEQSGQLPPPAKVTLQWKEDAMARLAMAKVMLNVAKEAPAAFLPHLEALAARVQQLWDAGQLREGEKVALHEGLMAAVSGCDVQLQHQLLDWLLRPVHAKWSTEAWLGHLAGPAEFAAEYMQHEVQGTAVVVGSSPQRWSLHHELQLFERVLRRTPPPDKQAAAAADPQQQQQQLLQQQQQPQQHQQQQHPFTPHLEWSLLPVAAITRCLHGMYTPDIQARLSPIAAAFTMDPVERALRVGGEREVAKKSEEEAGTIAGHNVPALRYWLRSIREGCYMIVSYAAQHVGSTLWFNARLSTALPQALASHLDVMEDRHLRILLRHGLTPLMAMQALMATAVAGMCWPDAPSAGKCTTICRCVAALAESSHPELELLVLPDMLRSAMLSIVQVSSITIQPEVMHLLRQLLVTWLPRSEPMRQVLLALPHVNPQVLASFQEQLLAQNSEKDQRSLIKQLLAEAGGEQARTVLSAISKVPVANVAEPKPKQQQQRSEADEVRWDWSEAGIAL</sequence>
<reference evidence="4 5" key="1">
    <citation type="submission" date="2023-05" db="EMBL/GenBank/DDBJ databases">
        <title>A 100% complete, gapless, phased diploid assembly of the Scenedesmus obliquus UTEX 3031 genome.</title>
        <authorList>
            <person name="Biondi T.C."/>
            <person name="Hanschen E.R."/>
            <person name="Kwon T."/>
            <person name="Eng W."/>
            <person name="Kruse C.P.S."/>
            <person name="Koehler S.I."/>
            <person name="Kunde Y."/>
            <person name="Gleasner C.D."/>
            <person name="You Mak K.T."/>
            <person name="Polle J."/>
            <person name="Hovde B.T."/>
            <person name="Starkenburg S.R."/>
        </authorList>
    </citation>
    <scope>NUCLEOTIDE SEQUENCE [LARGE SCALE GENOMIC DNA]</scope>
    <source>
        <strain evidence="4 5">DOE0152z</strain>
    </source>
</reference>
<dbReference type="InterPro" id="IPR011989">
    <property type="entry name" value="ARM-like"/>
</dbReference>
<feature type="domain" description="Exportin-1/Importin-beta-like" evidence="2">
    <location>
        <begin position="114"/>
        <end position="270"/>
    </location>
</feature>
<dbReference type="Proteomes" id="UP001244341">
    <property type="component" value="Chromosome 15b"/>
</dbReference>
<dbReference type="Gene3D" id="1.25.10.10">
    <property type="entry name" value="Leucine-rich Repeat Variant"/>
    <property type="match status" value="3"/>
</dbReference>
<evidence type="ECO:0000259" key="3">
    <source>
        <dbReference type="Pfam" id="PF19273"/>
    </source>
</evidence>
<dbReference type="Pfam" id="PF08389">
    <property type="entry name" value="Xpo1"/>
    <property type="match status" value="1"/>
</dbReference>
<evidence type="ECO:0000256" key="1">
    <source>
        <dbReference type="SAM" id="MobiDB-lite"/>
    </source>
</evidence>
<dbReference type="InterPro" id="IPR013598">
    <property type="entry name" value="Exportin-1/Importin-b-like"/>
</dbReference>
<dbReference type="InterPro" id="IPR045065">
    <property type="entry name" value="XPO1/5"/>
</dbReference>
<dbReference type="PANTHER" id="PTHR11223:SF3">
    <property type="entry name" value="EXPORTIN-5"/>
    <property type="match status" value="1"/>
</dbReference>
<evidence type="ECO:0000313" key="5">
    <source>
        <dbReference type="Proteomes" id="UP001244341"/>
    </source>
</evidence>
<dbReference type="Pfam" id="PF19273">
    <property type="entry name" value="Exportin-5"/>
    <property type="match status" value="2"/>
</dbReference>
<feature type="domain" description="Exportin-5 C-terminal" evidence="3">
    <location>
        <begin position="372"/>
        <end position="978"/>
    </location>
</feature>
<keyword evidence="5" id="KW-1185">Reference proteome</keyword>
<dbReference type="EMBL" id="CP126222">
    <property type="protein sequence ID" value="WIA22609.1"/>
    <property type="molecule type" value="Genomic_DNA"/>
</dbReference>
<proteinExistence type="predicted"/>
<evidence type="ECO:0008006" key="6">
    <source>
        <dbReference type="Google" id="ProtNLM"/>
    </source>
</evidence>
<accession>A0ABY8UNR5</accession>